<comment type="caution">
    <text evidence="3">The sequence shown here is derived from an EMBL/GenBank/DDBJ whole genome shotgun (WGS) entry which is preliminary data.</text>
</comment>
<evidence type="ECO:0000313" key="3">
    <source>
        <dbReference type="EMBL" id="KAG5177644.1"/>
    </source>
</evidence>
<dbReference type="AlphaFoldDB" id="A0A835YLX2"/>
<dbReference type="GO" id="GO:0010190">
    <property type="term" value="P:cytochrome b6f complex assembly"/>
    <property type="evidence" value="ECO:0007669"/>
    <property type="project" value="TreeGrafter"/>
</dbReference>
<dbReference type="EMBL" id="JAFCMP010000523">
    <property type="protein sequence ID" value="KAG5177644.1"/>
    <property type="molecule type" value="Genomic_DNA"/>
</dbReference>
<evidence type="ECO:0000256" key="1">
    <source>
        <dbReference type="SAM" id="Phobius"/>
    </source>
</evidence>
<dbReference type="PANTHER" id="PTHR34943">
    <property type="match status" value="1"/>
</dbReference>
<keyword evidence="1" id="KW-1133">Transmembrane helix</keyword>
<gene>
    <name evidence="3" type="ORF">JKP88DRAFT_331832</name>
</gene>
<protein>
    <submittedName>
        <fullName evidence="3">Uncharacterized protein</fullName>
    </submittedName>
</protein>
<dbReference type="GO" id="GO:0009507">
    <property type="term" value="C:chloroplast"/>
    <property type="evidence" value="ECO:0007669"/>
    <property type="project" value="TreeGrafter"/>
</dbReference>
<accession>A0A835YLX2</accession>
<keyword evidence="4" id="KW-1185">Reference proteome</keyword>
<dbReference type="Proteomes" id="UP000664859">
    <property type="component" value="Unassembled WGS sequence"/>
</dbReference>
<dbReference type="OrthoDB" id="439612at2759"/>
<feature type="transmembrane region" description="Helical" evidence="1">
    <location>
        <begin position="127"/>
        <end position="145"/>
    </location>
</feature>
<dbReference type="PANTHER" id="PTHR34943:SF2">
    <property type="entry name" value="PROTEIN COFACTOR ASSEMBLY OF COMPLEX C SUBUNIT B CCB4, CHLOROPLASTIC"/>
    <property type="match status" value="1"/>
</dbReference>
<sequence length="303" mass="31596">MARRALAAAALLSYYCSSCGCLAFSNSSNARQLTTSLSCRQPTPSCLTRHATAAADGWRPSSNRSKVSRLAAAPEDGGAAAAQSGGIIRQLTGSNFSLAAGLLGLAAILINRLALTPYLYDSQARTDILALIASGGLIMNGVYLLDLDIKVADSVTLVGTFEQELDPTLSAEQAAQLRWLCESLILAKPATASVLVHVDGRTRARYGVMGGGATTVDAGAPIMAKALREAARSDKEVYLPVLQNLPGKIEFTYLPANCQGVVIQGVLGGRGAVVVGASQARAYTPRDIAWMKAASERATALLE</sequence>
<dbReference type="Pfam" id="PF11152">
    <property type="entry name" value="CCB2_CCB4"/>
    <property type="match status" value="1"/>
</dbReference>
<feature type="chain" id="PRO_5032812619" evidence="2">
    <location>
        <begin position="22"/>
        <end position="303"/>
    </location>
</feature>
<feature type="transmembrane region" description="Helical" evidence="1">
    <location>
        <begin position="96"/>
        <end position="115"/>
    </location>
</feature>
<name>A0A835YLX2_9STRA</name>
<keyword evidence="1" id="KW-0812">Transmembrane</keyword>
<dbReference type="InterPro" id="IPR044705">
    <property type="entry name" value="CCB4"/>
</dbReference>
<dbReference type="InterPro" id="IPR021325">
    <property type="entry name" value="CCB2/CCB4"/>
</dbReference>
<organism evidence="3 4">
    <name type="scientific">Tribonema minus</name>
    <dbReference type="NCBI Taxonomy" id="303371"/>
    <lineage>
        <taxon>Eukaryota</taxon>
        <taxon>Sar</taxon>
        <taxon>Stramenopiles</taxon>
        <taxon>Ochrophyta</taxon>
        <taxon>PX clade</taxon>
        <taxon>Xanthophyceae</taxon>
        <taxon>Tribonematales</taxon>
        <taxon>Tribonemataceae</taxon>
        <taxon>Tribonema</taxon>
    </lineage>
</organism>
<evidence type="ECO:0000313" key="4">
    <source>
        <dbReference type="Proteomes" id="UP000664859"/>
    </source>
</evidence>
<keyword evidence="2" id="KW-0732">Signal</keyword>
<reference evidence="3" key="1">
    <citation type="submission" date="2021-02" db="EMBL/GenBank/DDBJ databases">
        <title>First Annotated Genome of the Yellow-green Alga Tribonema minus.</title>
        <authorList>
            <person name="Mahan K.M."/>
        </authorList>
    </citation>
    <scope>NUCLEOTIDE SEQUENCE</scope>
    <source>
        <strain evidence="3">UTEX B ZZ1240</strain>
    </source>
</reference>
<evidence type="ECO:0000256" key="2">
    <source>
        <dbReference type="SAM" id="SignalP"/>
    </source>
</evidence>
<dbReference type="PROSITE" id="PS51257">
    <property type="entry name" value="PROKAR_LIPOPROTEIN"/>
    <property type="match status" value="1"/>
</dbReference>
<proteinExistence type="predicted"/>
<feature type="signal peptide" evidence="2">
    <location>
        <begin position="1"/>
        <end position="21"/>
    </location>
</feature>
<keyword evidence="1" id="KW-0472">Membrane</keyword>